<organism evidence="1 2">
    <name type="scientific">Paenibacillus woosongensis</name>
    <dbReference type="NCBI Taxonomy" id="307580"/>
    <lineage>
        <taxon>Bacteria</taxon>
        <taxon>Bacillati</taxon>
        <taxon>Bacillota</taxon>
        <taxon>Bacilli</taxon>
        <taxon>Bacillales</taxon>
        <taxon>Paenibacillaceae</taxon>
        <taxon>Paenibacillus</taxon>
    </lineage>
</organism>
<protein>
    <submittedName>
        <fullName evidence="1">Uncharacterized protein</fullName>
    </submittedName>
</protein>
<comment type="caution">
    <text evidence="1">The sequence shown here is derived from an EMBL/GenBank/DDBJ whole genome shotgun (WGS) entry which is preliminary data.</text>
</comment>
<evidence type="ECO:0000313" key="1">
    <source>
        <dbReference type="EMBL" id="GIP57835.1"/>
    </source>
</evidence>
<dbReference type="SUPFAM" id="SSF88697">
    <property type="entry name" value="PUA domain-like"/>
    <property type="match status" value="1"/>
</dbReference>
<dbReference type="InterPro" id="IPR015947">
    <property type="entry name" value="PUA-like_sf"/>
</dbReference>
<dbReference type="Proteomes" id="UP000681290">
    <property type="component" value="Unassembled WGS sequence"/>
</dbReference>
<dbReference type="EMBL" id="BOSM01000002">
    <property type="protein sequence ID" value="GIP57835.1"/>
    <property type="molecule type" value="Genomic_DNA"/>
</dbReference>
<sequence>MALAAHKGHEYAFGDYGHGRYAWEMTDVRLLEEPVLAKGMQGLWNWEEQAEQPCE</sequence>
<reference evidence="1 2" key="1">
    <citation type="submission" date="2021-03" db="EMBL/GenBank/DDBJ databases">
        <title>Antimicrobial resistance genes in bacteria isolated from Japanese honey, and their potential for conferring macrolide and lincosamide resistance in the American foulbrood pathogen Paenibacillus larvae.</title>
        <authorList>
            <person name="Okamoto M."/>
            <person name="Kumagai M."/>
            <person name="Kanamori H."/>
            <person name="Takamatsu D."/>
        </authorList>
    </citation>
    <scope>NUCLEOTIDE SEQUENCE [LARGE SCALE GENOMIC DNA]</scope>
    <source>
        <strain evidence="1 2">J15TS10</strain>
    </source>
</reference>
<keyword evidence="2" id="KW-1185">Reference proteome</keyword>
<accession>A0ABQ4MR07</accession>
<proteinExistence type="predicted"/>
<evidence type="ECO:0000313" key="2">
    <source>
        <dbReference type="Proteomes" id="UP000681290"/>
    </source>
</evidence>
<gene>
    <name evidence="1" type="ORF">J15TS10_16490</name>
</gene>
<name>A0ABQ4MR07_9BACL</name>